<dbReference type="EMBL" id="JAPFFM010000016">
    <property type="protein sequence ID" value="KAJ6701566.1"/>
    <property type="molecule type" value="Genomic_DNA"/>
</dbReference>
<organism evidence="1 2">
    <name type="scientific">Salix koriyanagi</name>
    <dbReference type="NCBI Taxonomy" id="2511006"/>
    <lineage>
        <taxon>Eukaryota</taxon>
        <taxon>Viridiplantae</taxon>
        <taxon>Streptophyta</taxon>
        <taxon>Embryophyta</taxon>
        <taxon>Tracheophyta</taxon>
        <taxon>Spermatophyta</taxon>
        <taxon>Magnoliopsida</taxon>
        <taxon>eudicotyledons</taxon>
        <taxon>Gunneridae</taxon>
        <taxon>Pentapetalae</taxon>
        <taxon>rosids</taxon>
        <taxon>fabids</taxon>
        <taxon>Malpighiales</taxon>
        <taxon>Salicaceae</taxon>
        <taxon>Saliceae</taxon>
        <taxon>Salix</taxon>
    </lineage>
</organism>
<protein>
    <submittedName>
        <fullName evidence="1">Uncharacterized protein</fullName>
    </submittedName>
</protein>
<dbReference type="AlphaFoldDB" id="A0A9Q0Q7L0"/>
<accession>A0A9Q0Q7L0</accession>
<comment type="caution">
    <text evidence="1">The sequence shown here is derived from an EMBL/GenBank/DDBJ whole genome shotgun (WGS) entry which is preliminary data.</text>
</comment>
<sequence length="115" mass="13113">MGSEAADPILPWHISIKFEYRVSVIAKKVDTLPIKYPSKRASRQNREASHVHIQLTCAPEILELTVRSPEKCQKPERRETLAPLKYGEDNNDGVHSFLETGFVNLIESSNMYRSC</sequence>
<keyword evidence="2" id="KW-1185">Reference proteome</keyword>
<evidence type="ECO:0000313" key="1">
    <source>
        <dbReference type="EMBL" id="KAJ6701566.1"/>
    </source>
</evidence>
<proteinExistence type="predicted"/>
<reference evidence="1" key="2">
    <citation type="journal article" date="2023" name="Int. J. Mol. Sci.">
        <title>De Novo Assembly and Annotation of 11 Diverse Shrub Willow (Salix) Genomes Reveals Novel Gene Organization in Sex-Linked Regions.</title>
        <authorList>
            <person name="Hyden B."/>
            <person name="Feng K."/>
            <person name="Yates T.B."/>
            <person name="Jawdy S."/>
            <person name="Cereghino C."/>
            <person name="Smart L.B."/>
            <person name="Muchero W."/>
        </authorList>
    </citation>
    <scope>NUCLEOTIDE SEQUENCE</scope>
    <source>
        <tissue evidence="1">Shoot tip</tissue>
    </source>
</reference>
<gene>
    <name evidence="1" type="ORF">OIU74_012856</name>
</gene>
<name>A0A9Q0Q7L0_9ROSI</name>
<evidence type="ECO:0000313" key="2">
    <source>
        <dbReference type="Proteomes" id="UP001151752"/>
    </source>
</evidence>
<reference evidence="1" key="1">
    <citation type="submission" date="2022-11" db="EMBL/GenBank/DDBJ databases">
        <authorList>
            <person name="Hyden B.L."/>
            <person name="Feng K."/>
            <person name="Yates T."/>
            <person name="Jawdy S."/>
            <person name="Smart L.B."/>
            <person name="Muchero W."/>
        </authorList>
    </citation>
    <scope>NUCLEOTIDE SEQUENCE</scope>
    <source>
        <tissue evidence="1">Shoot tip</tissue>
    </source>
</reference>
<dbReference type="Proteomes" id="UP001151752">
    <property type="component" value="Chromosome 1"/>
</dbReference>